<keyword evidence="4" id="KW-1185">Reference proteome</keyword>
<feature type="domain" description="DUF2059" evidence="2">
    <location>
        <begin position="95"/>
        <end position="152"/>
    </location>
</feature>
<keyword evidence="1" id="KW-0732">Signal</keyword>
<dbReference type="InterPro" id="IPR018637">
    <property type="entry name" value="DUF2059"/>
</dbReference>
<dbReference type="AlphaFoldDB" id="A0A916THP4"/>
<feature type="signal peptide" evidence="1">
    <location>
        <begin position="1"/>
        <end position="27"/>
    </location>
</feature>
<evidence type="ECO:0000313" key="3">
    <source>
        <dbReference type="EMBL" id="GGB42516.1"/>
    </source>
</evidence>
<accession>A0A916THP4</accession>
<sequence>MKMKSLFPLGHLLGAAMLMASAGAAVAQEELSESHIEAARAVVQEAQALDTFDNILPLMAEQTRTLFIQSDPARTQEIEMVTNEVALEMAKRRSELNRIVYEVWARRFSEEELRQLAEFYRSPLGKKLSENGPTITALSVGAARQWQDAMSTEMVALVRERLDALAQPQ</sequence>
<protein>
    <recommendedName>
        <fullName evidence="2">DUF2059 domain-containing protein</fullName>
    </recommendedName>
</protein>
<proteinExistence type="predicted"/>
<dbReference type="RefSeq" id="WP_150495338.1">
    <property type="nucleotide sequence ID" value="NZ_BMFA01000003.1"/>
</dbReference>
<dbReference type="EMBL" id="BMFA01000003">
    <property type="protein sequence ID" value="GGB42516.1"/>
    <property type="molecule type" value="Genomic_DNA"/>
</dbReference>
<organism evidence="3 4">
    <name type="scientific">Roseibium aquae</name>
    <dbReference type="NCBI Taxonomy" id="1323746"/>
    <lineage>
        <taxon>Bacteria</taxon>
        <taxon>Pseudomonadati</taxon>
        <taxon>Pseudomonadota</taxon>
        <taxon>Alphaproteobacteria</taxon>
        <taxon>Hyphomicrobiales</taxon>
        <taxon>Stappiaceae</taxon>
        <taxon>Roseibium</taxon>
    </lineage>
</organism>
<comment type="caution">
    <text evidence="3">The sequence shown here is derived from an EMBL/GenBank/DDBJ whole genome shotgun (WGS) entry which is preliminary data.</text>
</comment>
<name>A0A916THP4_9HYPH</name>
<dbReference type="Proteomes" id="UP000605148">
    <property type="component" value="Unassembled WGS sequence"/>
</dbReference>
<gene>
    <name evidence="3" type="ORF">GCM10011316_13020</name>
</gene>
<evidence type="ECO:0000313" key="4">
    <source>
        <dbReference type="Proteomes" id="UP000605148"/>
    </source>
</evidence>
<feature type="chain" id="PRO_5037479052" description="DUF2059 domain-containing protein" evidence="1">
    <location>
        <begin position="28"/>
        <end position="169"/>
    </location>
</feature>
<evidence type="ECO:0000256" key="1">
    <source>
        <dbReference type="SAM" id="SignalP"/>
    </source>
</evidence>
<reference evidence="3" key="2">
    <citation type="submission" date="2020-09" db="EMBL/GenBank/DDBJ databases">
        <authorList>
            <person name="Sun Q."/>
            <person name="Zhou Y."/>
        </authorList>
    </citation>
    <scope>NUCLEOTIDE SEQUENCE</scope>
    <source>
        <strain evidence="3">CGMCC 1.12426</strain>
    </source>
</reference>
<reference evidence="3" key="1">
    <citation type="journal article" date="2014" name="Int. J. Syst. Evol. Microbiol.">
        <title>Complete genome sequence of Corynebacterium casei LMG S-19264T (=DSM 44701T), isolated from a smear-ripened cheese.</title>
        <authorList>
            <consortium name="US DOE Joint Genome Institute (JGI-PGF)"/>
            <person name="Walter F."/>
            <person name="Albersmeier A."/>
            <person name="Kalinowski J."/>
            <person name="Ruckert C."/>
        </authorList>
    </citation>
    <scope>NUCLEOTIDE SEQUENCE</scope>
    <source>
        <strain evidence="3">CGMCC 1.12426</strain>
    </source>
</reference>
<evidence type="ECO:0000259" key="2">
    <source>
        <dbReference type="Pfam" id="PF09832"/>
    </source>
</evidence>
<dbReference type="Pfam" id="PF09832">
    <property type="entry name" value="DUF2059"/>
    <property type="match status" value="1"/>
</dbReference>
<dbReference type="OrthoDB" id="5510290at2"/>